<dbReference type="InterPro" id="IPR029039">
    <property type="entry name" value="Flavoprotein-like_sf"/>
</dbReference>
<name>A0A098Y8V0_9ACTN</name>
<dbReference type="Pfam" id="PF02525">
    <property type="entry name" value="Flavodoxin_2"/>
    <property type="match status" value="1"/>
</dbReference>
<reference evidence="8 9" key="1">
    <citation type="submission" date="2014-07" db="EMBL/GenBank/DDBJ databases">
        <title>Biosystematic studies on Modestobacter strains isolated from extreme hyper-arid desert soil and from historic building.</title>
        <authorList>
            <person name="Bukarasam K."/>
            <person name="Bull A."/>
            <person name="Girard G."/>
            <person name="van Wezel G."/>
            <person name="Goodfellow M."/>
        </authorList>
    </citation>
    <scope>NUCLEOTIDE SEQUENCE [LARGE SCALE GENOMIC DNA]</scope>
    <source>
        <strain evidence="8 9">KNN45-2b</strain>
    </source>
</reference>
<accession>A0A098Y8V0</accession>
<protein>
    <recommendedName>
        <fullName evidence="6">FMN dependent NADH:quinone oxidoreductase</fullName>
        <ecNumber evidence="6">1.6.5.-</ecNumber>
    </recommendedName>
    <alternativeName>
        <fullName evidence="6">Azo-dye reductase</fullName>
    </alternativeName>
    <alternativeName>
        <fullName evidence="6">FMN-dependent NADH-azo compound oxidoreductase</fullName>
    </alternativeName>
    <alternativeName>
        <fullName evidence="6">FMN-dependent NADH-azoreductase</fullName>
        <ecNumber evidence="6">1.7.1.17</ecNumber>
    </alternativeName>
</protein>
<dbReference type="Proteomes" id="UP000029713">
    <property type="component" value="Unassembled WGS sequence"/>
</dbReference>
<dbReference type="PANTHER" id="PTHR43741">
    <property type="entry name" value="FMN-DEPENDENT NADH-AZOREDUCTASE 1"/>
    <property type="match status" value="1"/>
</dbReference>
<dbReference type="HAMAP" id="MF_01216">
    <property type="entry name" value="Azoreductase_type1"/>
    <property type="match status" value="1"/>
</dbReference>
<dbReference type="GO" id="GO:0009055">
    <property type="term" value="F:electron transfer activity"/>
    <property type="evidence" value="ECO:0007669"/>
    <property type="project" value="UniProtKB-UniRule"/>
</dbReference>
<evidence type="ECO:0000256" key="1">
    <source>
        <dbReference type="ARBA" id="ARBA00022630"/>
    </source>
</evidence>
<feature type="binding site" evidence="6">
    <location>
        <position position="10"/>
    </location>
    <ligand>
        <name>FMN</name>
        <dbReference type="ChEBI" id="CHEBI:58210"/>
    </ligand>
</feature>
<keyword evidence="1 6" id="KW-0285">Flavoprotein</keyword>
<evidence type="ECO:0000313" key="8">
    <source>
        <dbReference type="EMBL" id="KGH46909.1"/>
    </source>
</evidence>
<evidence type="ECO:0000256" key="3">
    <source>
        <dbReference type="ARBA" id="ARBA00023002"/>
    </source>
</evidence>
<comment type="cofactor">
    <cofactor evidence="6">
        <name>FMN</name>
        <dbReference type="ChEBI" id="CHEBI:58210"/>
    </cofactor>
    <text evidence="6">Binds 1 FMN per subunit.</text>
</comment>
<dbReference type="PANTHER" id="PTHR43741:SF4">
    <property type="entry name" value="FMN-DEPENDENT NADH:QUINONE OXIDOREDUCTASE"/>
    <property type="match status" value="1"/>
</dbReference>
<dbReference type="InterPro" id="IPR003680">
    <property type="entry name" value="Flavodoxin_fold"/>
</dbReference>
<evidence type="ECO:0000259" key="7">
    <source>
        <dbReference type="Pfam" id="PF02525"/>
    </source>
</evidence>
<dbReference type="STRING" id="1522368.IN07_09585"/>
<feature type="binding site" evidence="6">
    <location>
        <begin position="16"/>
        <end position="18"/>
    </location>
    <ligand>
        <name>FMN</name>
        <dbReference type="ChEBI" id="CHEBI:58210"/>
    </ligand>
</feature>
<gene>
    <name evidence="6" type="primary">azoR</name>
    <name evidence="8" type="ORF">IN07_09585</name>
</gene>
<keyword evidence="3 6" id="KW-0560">Oxidoreductase</keyword>
<comment type="catalytic activity">
    <reaction evidence="6">
        <text>2 a quinone + NADH + H(+) = 2 a 1,4-benzosemiquinone + NAD(+)</text>
        <dbReference type="Rhea" id="RHEA:65952"/>
        <dbReference type="ChEBI" id="CHEBI:15378"/>
        <dbReference type="ChEBI" id="CHEBI:57540"/>
        <dbReference type="ChEBI" id="CHEBI:57945"/>
        <dbReference type="ChEBI" id="CHEBI:132124"/>
        <dbReference type="ChEBI" id="CHEBI:134225"/>
    </reaction>
</comment>
<dbReference type="GO" id="GO:0016655">
    <property type="term" value="F:oxidoreductase activity, acting on NAD(P)H, quinone or similar compound as acceptor"/>
    <property type="evidence" value="ECO:0007669"/>
    <property type="project" value="InterPro"/>
</dbReference>
<dbReference type="EMBL" id="JPMX01000036">
    <property type="protein sequence ID" value="KGH46909.1"/>
    <property type="molecule type" value="Genomic_DNA"/>
</dbReference>
<comment type="similarity">
    <text evidence="6">Belongs to the azoreductase type 1 family.</text>
</comment>
<evidence type="ECO:0000256" key="2">
    <source>
        <dbReference type="ARBA" id="ARBA00022643"/>
    </source>
</evidence>
<dbReference type="EC" id="1.7.1.17" evidence="6"/>
<organism evidence="8 9">
    <name type="scientific">Modestobacter caceresii</name>
    <dbReference type="NCBI Taxonomy" id="1522368"/>
    <lineage>
        <taxon>Bacteria</taxon>
        <taxon>Bacillati</taxon>
        <taxon>Actinomycetota</taxon>
        <taxon>Actinomycetes</taxon>
        <taxon>Geodermatophilales</taxon>
        <taxon>Geodermatophilaceae</taxon>
        <taxon>Modestobacter</taxon>
    </lineage>
</organism>
<evidence type="ECO:0000256" key="6">
    <source>
        <dbReference type="HAMAP-Rule" id="MF_01216"/>
    </source>
</evidence>
<dbReference type="OrthoDB" id="9805013at2"/>
<comment type="function">
    <text evidence="6">Quinone reductase that provides resistance to thiol-specific stress caused by electrophilic quinones.</text>
</comment>
<dbReference type="RefSeq" id="WP_036335410.1">
    <property type="nucleotide sequence ID" value="NZ_JPMX01000036.1"/>
</dbReference>
<dbReference type="SUPFAM" id="SSF52218">
    <property type="entry name" value="Flavoproteins"/>
    <property type="match status" value="1"/>
</dbReference>
<proteinExistence type="inferred from homology"/>
<dbReference type="AlphaFoldDB" id="A0A098Y8V0"/>
<keyword evidence="9" id="KW-1185">Reference proteome</keyword>
<dbReference type="GO" id="GO:0010181">
    <property type="term" value="F:FMN binding"/>
    <property type="evidence" value="ECO:0007669"/>
    <property type="project" value="UniProtKB-UniRule"/>
</dbReference>
<keyword evidence="2 6" id="KW-0288">FMN</keyword>
<evidence type="ECO:0000313" key="9">
    <source>
        <dbReference type="Proteomes" id="UP000029713"/>
    </source>
</evidence>
<dbReference type="InterPro" id="IPR050104">
    <property type="entry name" value="FMN-dep_NADH:Q_OxRdtase_AzoR1"/>
</dbReference>
<keyword evidence="4 6" id="KW-0520">NAD</keyword>
<evidence type="ECO:0000256" key="4">
    <source>
        <dbReference type="ARBA" id="ARBA00023027"/>
    </source>
</evidence>
<comment type="function">
    <text evidence="6">Also exhibits azoreductase activity. Catalyzes the reductive cleavage of the azo bond in aromatic azo compounds to the corresponding amines.</text>
</comment>
<dbReference type="InterPro" id="IPR023048">
    <property type="entry name" value="NADH:quinone_OxRdtase_FMN_depd"/>
</dbReference>
<comment type="caution">
    <text evidence="8">The sequence shown here is derived from an EMBL/GenBank/DDBJ whole genome shotgun (WGS) entry which is preliminary data.</text>
</comment>
<feature type="domain" description="Flavodoxin-like fold" evidence="7">
    <location>
        <begin position="3"/>
        <end position="197"/>
    </location>
</feature>
<comment type="catalytic activity">
    <reaction evidence="5">
        <text>N,N-dimethyl-1,4-phenylenediamine + anthranilate + 2 NAD(+) = 2-(4-dimethylaminophenyl)diazenylbenzoate + 2 NADH + 2 H(+)</text>
        <dbReference type="Rhea" id="RHEA:55872"/>
        <dbReference type="ChEBI" id="CHEBI:15378"/>
        <dbReference type="ChEBI" id="CHEBI:15783"/>
        <dbReference type="ChEBI" id="CHEBI:16567"/>
        <dbReference type="ChEBI" id="CHEBI:57540"/>
        <dbReference type="ChEBI" id="CHEBI:57945"/>
        <dbReference type="ChEBI" id="CHEBI:71579"/>
        <dbReference type="EC" id="1.7.1.17"/>
    </reaction>
    <physiologicalReaction direction="right-to-left" evidence="5">
        <dbReference type="Rhea" id="RHEA:55874"/>
    </physiologicalReaction>
</comment>
<dbReference type="GO" id="GO:0016652">
    <property type="term" value="F:oxidoreductase activity, acting on NAD(P)H as acceptor"/>
    <property type="evidence" value="ECO:0007669"/>
    <property type="project" value="UniProtKB-UniRule"/>
</dbReference>
<dbReference type="EC" id="1.6.5.-" evidence="6"/>
<comment type="subunit">
    <text evidence="6">Homodimer.</text>
</comment>
<evidence type="ECO:0000256" key="5">
    <source>
        <dbReference type="ARBA" id="ARBA00048542"/>
    </source>
</evidence>
<sequence length="215" mass="23361">MPHLLHLDSSADPRTSASREVTAAFVRGWRDRGAEFTVASRDLQADPPPHLPDAALHWTPRLRTPDEVVDPAADAQQHVYLDELLAADVLLVGAPMYNWSLPSTLKAWLDHVHVLGATVPFGDYEARPLAGRHAVIVSSRGASYDAGGEQASWDHTVPPLELVLGRSFGMTVSVITLQLTLADRVPAMADLRERAAAEADAARNFAEELAERIVP</sequence>
<dbReference type="Gene3D" id="3.40.50.360">
    <property type="match status" value="1"/>
</dbReference>
<comment type="caution">
    <text evidence="6">Lacks conserved residue(s) required for the propagation of feature annotation.</text>
</comment>